<name>A0A3E3I7V6_9FIRM</name>
<gene>
    <name evidence="4" type="ORF">DXC51_08075</name>
</gene>
<proteinExistence type="predicted"/>
<comment type="caution">
    <text evidence="4">The sequence shown here is derived from an EMBL/GenBank/DDBJ whole genome shotgun (WGS) entry which is preliminary data.</text>
</comment>
<evidence type="ECO:0000313" key="5">
    <source>
        <dbReference type="Proteomes" id="UP000260812"/>
    </source>
</evidence>
<protein>
    <submittedName>
        <fullName evidence="4">TetR/AcrR family transcriptional regulator</fullName>
    </submittedName>
</protein>
<keyword evidence="5" id="KW-1185">Reference proteome</keyword>
<accession>A0A3E3I7V6</accession>
<dbReference type="PANTHER" id="PTHR43479">
    <property type="entry name" value="ACREF/ENVCD OPERON REPRESSOR-RELATED"/>
    <property type="match status" value="1"/>
</dbReference>
<feature type="DNA-binding region" description="H-T-H motif" evidence="2">
    <location>
        <begin position="33"/>
        <end position="52"/>
    </location>
</feature>
<sequence>MARPAKKPPEQWENEILDAAQNLFLSKGYEETSVSDIMQAAGGATGMFYRCYQSKEELLNVLVKKWAVMYTQKTACLLCDPQITFSGKFAAILDVIREMSSQTIGMEAFFTASNEVILNRLTRQMTSVLAPLLASVLDKGIEDGILAIENTEFYTNYIIDGSLGALNRGSRLTRENIAHNLDYLPQVIANTLKIDVALLTNARNGKGANQTC</sequence>
<evidence type="ECO:0000256" key="2">
    <source>
        <dbReference type="PROSITE-ProRule" id="PRU00335"/>
    </source>
</evidence>
<dbReference type="PANTHER" id="PTHR43479:SF11">
    <property type="entry name" value="ACREF_ENVCD OPERON REPRESSOR-RELATED"/>
    <property type="match status" value="1"/>
</dbReference>
<dbReference type="PRINTS" id="PR00455">
    <property type="entry name" value="HTHTETR"/>
</dbReference>
<dbReference type="AlphaFoldDB" id="A0A3E3I7V6"/>
<dbReference type="Gene3D" id="1.10.357.10">
    <property type="entry name" value="Tetracycline Repressor, domain 2"/>
    <property type="match status" value="1"/>
</dbReference>
<dbReference type="Proteomes" id="UP000260812">
    <property type="component" value="Unassembled WGS sequence"/>
</dbReference>
<dbReference type="GO" id="GO:0003677">
    <property type="term" value="F:DNA binding"/>
    <property type="evidence" value="ECO:0007669"/>
    <property type="project" value="UniProtKB-UniRule"/>
</dbReference>
<evidence type="ECO:0000313" key="4">
    <source>
        <dbReference type="EMBL" id="RGE62541.1"/>
    </source>
</evidence>
<dbReference type="SUPFAM" id="SSF46689">
    <property type="entry name" value="Homeodomain-like"/>
    <property type="match status" value="1"/>
</dbReference>
<dbReference type="PROSITE" id="PS50977">
    <property type="entry name" value="HTH_TETR_2"/>
    <property type="match status" value="1"/>
</dbReference>
<evidence type="ECO:0000256" key="1">
    <source>
        <dbReference type="ARBA" id="ARBA00023125"/>
    </source>
</evidence>
<dbReference type="InterPro" id="IPR001647">
    <property type="entry name" value="HTH_TetR"/>
</dbReference>
<reference evidence="4" key="1">
    <citation type="submission" date="2018-08" db="EMBL/GenBank/DDBJ databases">
        <title>A genome reference for cultivated species of the human gut microbiota.</title>
        <authorList>
            <person name="Zou Y."/>
            <person name="Xue W."/>
            <person name="Luo G."/>
        </authorList>
    </citation>
    <scope>NUCLEOTIDE SEQUENCE [LARGE SCALE GENOMIC DNA]</scope>
    <source>
        <strain evidence="4">TF05-5AC</strain>
    </source>
</reference>
<dbReference type="InterPro" id="IPR050624">
    <property type="entry name" value="HTH-type_Tx_Regulator"/>
</dbReference>
<dbReference type="Pfam" id="PF00440">
    <property type="entry name" value="TetR_N"/>
    <property type="match status" value="1"/>
</dbReference>
<dbReference type="InterPro" id="IPR009057">
    <property type="entry name" value="Homeodomain-like_sf"/>
</dbReference>
<dbReference type="GeneID" id="97986835"/>
<dbReference type="RefSeq" id="WP_117544255.1">
    <property type="nucleotide sequence ID" value="NZ_JBKUNB010000045.1"/>
</dbReference>
<feature type="domain" description="HTH tetR-type" evidence="3">
    <location>
        <begin position="10"/>
        <end position="70"/>
    </location>
</feature>
<evidence type="ECO:0000259" key="3">
    <source>
        <dbReference type="PROSITE" id="PS50977"/>
    </source>
</evidence>
<keyword evidence="1 2" id="KW-0238">DNA-binding</keyword>
<dbReference type="EMBL" id="QVLV01000004">
    <property type="protein sequence ID" value="RGE62541.1"/>
    <property type="molecule type" value="Genomic_DNA"/>
</dbReference>
<organism evidence="4 5">
    <name type="scientific">Eisenbergiella massiliensis</name>
    <dbReference type="NCBI Taxonomy" id="1720294"/>
    <lineage>
        <taxon>Bacteria</taxon>
        <taxon>Bacillati</taxon>
        <taxon>Bacillota</taxon>
        <taxon>Clostridia</taxon>
        <taxon>Lachnospirales</taxon>
        <taxon>Lachnospiraceae</taxon>
        <taxon>Eisenbergiella</taxon>
    </lineage>
</organism>